<evidence type="ECO:0000256" key="8">
    <source>
        <dbReference type="RuleBase" id="RU003993"/>
    </source>
</evidence>
<protein>
    <recommendedName>
        <fullName evidence="4 8">Signal peptidase I</fullName>
        <ecNumber evidence="3 8">3.4.21.89</ecNumber>
    </recommendedName>
</protein>
<dbReference type="Gene3D" id="2.10.109.10">
    <property type="entry name" value="Umud Fragment, subunit A"/>
    <property type="match status" value="1"/>
</dbReference>
<dbReference type="EC" id="3.4.21.89" evidence="3 8"/>
<dbReference type="PANTHER" id="PTHR43390">
    <property type="entry name" value="SIGNAL PEPTIDASE I"/>
    <property type="match status" value="1"/>
</dbReference>
<evidence type="ECO:0000256" key="4">
    <source>
        <dbReference type="ARBA" id="ARBA00019232"/>
    </source>
</evidence>
<evidence type="ECO:0000313" key="11">
    <source>
        <dbReference type="EMBL" id="KEQ15363.1"/>
    </source>
</evidence>
<accession>A0A081NA90</accession>
<dbReference type="PANTHER" id="PTHR43390:SF1">
    <property type="entry name" value="CHLOROPLAST PROCESSING PEPTIDASE"/>
    <property type="match status" value="1"/>
</dbReference>
<feature type="active site" evidence="7">
    <location>
        <position position="91"/>
    </location>
</feature>
<keyword evidence="12" id="KW-1185">Reference proteome</keyword>
<evidence type="ECO:0000256" key="1">
    <source>
        <dbReference type="ARBA" id="ARBA00000677"/>
    </source>
</evidence>
<evidence type="ECO:0000256" key="5">
    <source>
        <dbReference type="ARBA" id="ARBA00022670"/>
    </source>
</evidence>
<dbReference type="NCBIfam" id="TIGR02227">
    <property type="entry name" value="sigpep_I_bact"/>
    <property type="match status" value="1"/>
</dbReference>
<name>A0A081NA90_9GAMM</name>
<dbReference type="GO" id="GO:0016020">
    <property type="term" value="C:membrane"/>
    <property type="evidence" value="ECO:0007669"/>
    <property type="project" value="UniProtKB-SubCell"/>
</dbReference>
<sequence length="271" mass="30651">MDINFPLLLVIAVAVTGVIALADKLVFMPRRRAAVVSYKAGLTGDFDQEVADSLEQPPSLIETSISVFPVLTMVLVLRSFLFEPFQIPSGSMIPTLEVGDFILVNKFDYGLRLPVSGTKIWSNAEPQRGEVMVFKEPMNPDINFIKRVIGIPGDEIRYVNKALFINGKKVKEQLVANLNDGHPHSLYNETIGDSKHQIRKDKNLRSLMAEGIWHVPEGMYFVMGDNRDRSNDSRYWGFVPEQNIVGKAVYIWMHWPSWTKLPNFKNNGSID</sequence>
<dbReference type="InterPro" id="IPR036286">
    <property type="entry name" value="LexA/Signal_pep-like_sf"/>
</dbReference>
<feature type="domain" description="Peptidase S26" evidence="10">
    <location>
        <begin position="61"/>
        <end position="252"/>
    </location>
</feature>
<evidence type="ECO:0000313" key="12">
    <source>
        <dbReference type="Proteomes" id="UP000028006"/>
    </source>
</evidence>
<keyword evidence="6 8" id="KW-0378">Hydrolase</keyword>
<evidence type="ECO:0000259" key="10">
    <source>
        <dbReference type="Pfam" id="PF10502"/>
    </source>
</evidence>
<comment type="similarity">
    <text evidence="2 9">Belongs to the peptidase S26 family.</text>
</comment>
<feature type="active site" evidence="7">
    <location>
        <position position="146"/>
    </location>
</feature>
<dbReference type="EMBL" id="JOKG01000001">
    <property type="protein sequence ID" value="KEQ15363.1"/>
    <property type="molecule type" value="Genomic_DNA"/>
</dbReference>
<dbReference type="InterPro" id="IPR000223">
    <property type="entry name" value="Pept_S26A_signal_pept_1"/>
</dbReference>
<dbReference type="PROSITE" id="PS00501">
    <property type="entry name" value="SPASE_I_1"/>
    <property type="match status" value="1"/>
</dbReference>
<evidence type="ECO:0000256" key="3">
    <source>
        <dbReference type="ARBA" id="ARBA00013208"/>
    </source>
</evidence>
<dbReference type="GO" id="GO:0004252">
    <property type="term" value="F:serine-type endopeptidase activity"/>
    <property type="evidence" value="ECO:0007669"/>
    <property type="project" value="InterPro"/>
</dbReference>
<comment type="caution">
    <text evidence="11">The sequence shown here is derived from an EMBL/GenBank/DDBJ whole genome shotgun (WGS) entry which is preliminary data.</text>
</comment>
<comment type="subcellular location">
    <subcellularLocation>
        <location evidence="9">Membrane</location>
        <topology evidence="9">Multi-pass membrane protein</topology>
    </subcellularLocation>
</comment>
<dbReference type="InterPro" id="IPR019758">
    <property type="entry name" value="Pept_S26A_signal_pept_1_CS"/>
</dbReference>
<dbReference type="GO" id="GO:0009003">
    <property type="term" value="F:signal peptidase activity"/>
    <property type="evidence" value="ECO:0007669"/>
    <property type="project" value="UniProtKB-EC"/>
</dbReference>
<evidence type="ECO:0000256" key="2">
    <source>
        <dbReference type="ARBA" id="ARBA00009370"/>
    </source>
</evidence>
<reference evidence="11 12" key="1">
    <citation type="submission" date="2014-06" db="EMBL/GenBank/DDBJ databases">
        <title>Whole Genome Sequences of Three Symbiotic Endozoicomonas Bacteria.</title>
        <authorList>
            <person name="Neave M.J."/>
            <person name="Apprill A."/>
            <person name="Voolstra C.R."/>
        </authorList>
    </citation>
    <scope>NUCLEOTIDE SEQUENCE [LARGE SCALE GENOMIC DNA]</scope>
    <source>
        <strain evidence="11 12">LMG 24815</strain>
    </source>
</reference>
<gene>
    <name evidence="11" type="ORF">GZ77_01555</name>
</gene>
<dbReference type="GO" id="GO:0006465">
    <property type="term" value="P:signal peptide processing"/>
    <property type="evidence" value="ECO:0007669"/>
    <property type="project" value="InterPro"/>
</dbReference>
<dbReference type="PROSITE" id="PS00760">
    <property type="entry name" value="SPASE_I_2"/>
    <property type="match status" value="1"/>
</dbReference>
<organism evidence="11 12">
    <name type="scientific">Endozoicomonas montiporae</name>
    <dbReference type="NCBI Taxonomy" id="1027273"/>
    <lineage>
        <taxon>Bacteria</taxon>
        <taxon>Pseudomonadati</taxon>
        <taxon>Pseudomonadota</taxon>
        <taxon>Gammaproteobacteria</taxon>
        <taxon>Oceanospirillales</taxon>
        <taxon>Endozoicomonadaceae</taxon>
        <taxon>Endozoicomonas</taxon>
    </lineage>
</organism>
<dbReference type="CDD" id="cd06530">
    <property type="entry name" value="S26_SPase_I"/>
    <property type="match status" value="1"/>
</dbReference>
<dbReference type="SUPFAM" id="SSF51306">
    <property type="entry name" value="LexA/Signal peptidase"/>
    <property type="match status" value="1"/>
</dbReference>
<keyword evidence="5 8" id="KW-0645">Protease</keyword>
<dbReference type="Pfam" id="PF10502">
    <property type="entry name" value="Peptidase_S26"/>
    <property type="match status" value="1"/>
</dbReference>
<proteinExistence type="inferred from homology"/>
<dbReference type="Proteomes" id="UP000028006">
    <property type="component" value="Unassembled WGS sequence"/>
</dbReference>
<evidence type="ECO:0000256" key="7">
    <source>
        <dbReference type="PIRSR" id="PIRSR600223-1"/>
    </source>
</evidence>
<dbReference type="AlphaFoldDB" id="A0A081NA90"/>
<dbReference type="RefSeq" id="WP_034872600.1">
    <property type="nucleotide sequence ID" value="NZ_JOKG01000001.1"/>
</dbReference>
<dbReference type="PRINTS" id="PR00727">
    <property type="entry name" value="LEADERPTASE"/>
</dbReference>
<evidence type="ECO:0000256" key="6">
    <source>
        <dbReference type="ARBA" id="ARBA00022801"/>
    </source>
</evidence>
<dbReference type="InterPro" id="IPR019757">
    <property type="entry name" value="Pept_S26A_signal_pept_1_Lys-AS"/>
</dbReference>
<dbReference type="InterPro" id="IPR019533">
    <property type="entry name" value="Peptidase_S26"/>
</dbReference>
<evidence type="ECO:0000256" key="9">
    <source>
        <dbReference type="RuleBase" id="RU362042"/>
    </source>
</evidence>
<dbReference type="InterPro" id="IPR019756">
    <property type="entry name" value="Pept_S26A_signal_pept_1_Ser-AS"/>
</dbReference>
<comment type="catalytic activity">
    <reaction evidence="1 8">
        <text>Cleavage of hydrophobic, N-terminal signal or leader sequences from secreted and periplasmic proteins.</text>
        <dbReference type="EC" id="3.4.21.89"/>
    </reaction>
</comment>
<dbReference type="PROSITE" id="PS00761">
    <property type="entry name" value="SPASE_I_3"/>
    <property type="match status" value="1"/>
</dbReference>
<dbReference type="eggNOG" id="COG0681">
    <property type="taxonomic scope" value="Bacteria"/>
</dbReference>